<gene>
    <name evidence="6" type="ORF">PPROV_000964200</name>
</gene>
<evidence type="ECO:0000313" key="7">
    <source>
        <dbReference type="Proteomes" id="UP000660262"/>
    </source>
</evidence>
<proteinExistence type="inferred from homology"/>
<sequence length="600" mass="64105">MADAGGSHKRKYDRQIRIWGDHGQARLQSANVCMLGCGPVGSETLKNLVLGGIASFTVVDAELVTARDTGNNFLIEASMLGTSRAKGVSALAQELNESVVGRFVEEEPAHVVQNNPGFFRDFDLVIATQLADAVAAVLDDVCRTHGVPLILSTCVGFAGTVRLSLAEHTVLEAKPDNSVADLRIARPWPELMAHAAAYDLSAMDDVERRHVPWVVLLLKHLHDWRLAQQPPAPETHVPTTGPEKRAFRDTLRAWGSSYVEVGHDLPDNFREALSNAYLAWTQPEVPSAAANVLSQASAVAMRAAASPVAGGADDLDVAPCVGFVPSGATTYAHALADVATTSAPPASAAATAEENFWQLACAVSRFVDQASGGGFLPLDGSLPDMTATTEMFLSLQNIYHAKAEADATAVASIALEVPRPRDRNHTAPPSAAACRHFCKHCRHINVLRWCRVSDELRNGISTVRAALANDGPSRDAANLYVLLRARDTALADTQTARVMREGTATAQEDELRRACGTVLRRACAGAHSEPLTEELISAEWISEIARWGDTEPHTVATVIGGIVSQEAIKLVTRQFVPLDGVLVYNAVRGDAAVLDVAKTA</sequence>
<comment type="pathway">
    <text evidence="1 4">Protein modification; protein neddylation.</text>
</comment>
<dbReference type="InterPro" id="IPR000594">
    <property type="entry name" value="ThiF_NAD_FAD-bd"/>
</dbReference>
<dbReference type="PANTHER" id="PTHR10953">
    <property type="entry name" value="UBIQUITIN-ACTIVATING ENZYME E1"/>
    <property type="match status" value="1"/>
</dbReference>
<keyword evidence="3 4" id="KW-0833">Ubl conjugation pathway</keyword>
<name>A0A830HUY1_9CHLO</name>
<dbReference type="SUPFAM" id="SSF69572">
    <property type="entry name" value="Activating enzymes of the ubiquitin-like proteins"/>
    <property type="match status" value="1"/>
</dbReference>
<dbReference type="GO" id="GO:0045116">
    <property type="term" value="P:protein neddylation"/>
    <property type="evidence" value="ECO:0007669"/>
    <property type="project" value="UniProtKB-UniRule"/>
</dbReference>
<dbReference type="InterPro" id="IPR035985">
    <property type="entry name" value="Ubiquitin-activating_enz"/>
</dbReference>
<evidence type="ECO:0000256" key="4">
    <source>
        <dbReference type="PIRNR" id="PIRNR039099"/>
    </source>
</evidence>
<comment type="similarity">
    <text evidence="2 4">Belongs to the ubiquitin-activating E1 family. ULA1 subfamily.</text>
</comment>
<dbReference type="OrthoDB" id="1708823at2759"/>
<dbReference type="UniPathway" id="UPA00885"/>
<protein>
    <recommendedName>
        <fullName evidence="4">NEDD8-activating enzyme E1 regulatory subunit</fullName>
    </recommendedName>
</protein>
<dbReference type="EMBL" id="BNJQ01000031">
    <property type="protein sequence ID" value="GHP10912.1"/>
    <property type="molecule type" value="Genomic_DNA"/>
</dbReference>
<dbReference type="Gene3D" id="3.40.50.720">
    <property type="entry name" value="NAD(P)-binding Rossmann-like Domain"/>
    <property type="match status" value="2"/>
</dbReference>
<reference evidence="6" key="1">
    <citation type="submission" date="2020-10" db="EMBL/GenBank/DDBJ databases">
        <title>Unveiling of a novel bifunctional photoreceptor, Dualchrome1, isolated from a cosmopolitan green alga.</title>
        <authorList>
            <person name="Suzuki S."/>
            <person name="Kawachi M."/>
        </authorList>
    </citation>
    <scope>NUCLEOTIDE SEQUENCE</scope>
    <source>
        <strain evidence="6">NIES 2893</strain>
    </source>
</reference>
<comment type="function">
    <text evidence="4">Regulatory subunit of the dimeric E1 enzyme. E1 activates RUB1/NEDD8 by first adenylating its C-terminal glycine residue with ATP, thereafter linking this residue to the side chain of the catalytic cysteine, yielding a RUB1-ECR1 thioester and free AMP. E1 finally transfers RUB1 to the catalytic cysteine of RCE1.</text>
</comment>
<organism evidence="6 7">
    <name type="scientific">Pycnococcus provasolii</name>
    <dbReference type="NCBI Taxonomy" id="41880"/>
    <lineage>
        <taxon>Eukaryota</taxon>
        <taxon>Viridiplantae</taxon>
        <taxon>Chlorophyta</taxon>
        <taxon>Pseudoscourfieldiophyceae</taxon>
        <taxon>Pseudoscourfieldiales</taxon>
        <taxon>Pycnococcaceae</taxon>
        <taxon>Pycnococcus</taxon>
    </lineage>
</organism>
<dbReference type="InterPro" id="IPR045886">
    <property type="entry name" value="ThiF/MoeB/HesA"/>
</dbReference>
<accession>A0A830HUY1</accession>
<dbReference type="AlphaFoldDB" id="A0A830HUY1"/>
<dbReference type="PIRSF" id="PIRSF039099">
    <property type="entry name" value="APP-BP1"/>
    <property type="match status" value="1"/>
</dbReference>
<comment type="caution">
    <text evidence="6">The sequence shown here is derived from an EMBL/GenBank/DDBJ whole genome shotgun (WGS) entry which is preliminary data.</text>
</comment>
<dbReference type="GO" id="GO:0005737">
    <property type="term" value="C:cytoplasm"/>
    <property type="evidence" value="ECO:0007669"/>
    <property type="project" value="TreeGrafter"/>
</dbReference>
<dbReference type="InterPro" id="IPR030667">
    <property type="entry name" value="APP-BP1"/>
</dbReference>
<evidence type="ECO:0000256" key="1">
    <source>
        <dbReference type="ARBA" id="ARBA00005032"/>
    </source>
</evidence>
<keyword evidence="7" id="KW-1185">Reference proteome</keyword>
<feature type="domain" description="THIF-type NAD/FAD binding fold" evidence="5">
    <location>
        <begin position="12"/>
        <end position="586"/>
    </location>
</feature>
<evidence type="ECO:0000313" key="6">
    <source>
        <dbReference type="EMBL" id="GHP10912.1"/>
    </source>
</evidence>
<dbReference type="PANTHER" id="PTHR10953:SF29">
    <property type="entry name" value="NEDD8-ACTIVATING ENZYME E1 REGULATORY SUBUNIT"/>
    <property type="match status" value="1"/>
</dbReference>
<dbReference type="Proteomes" id="UP000660262">
    <property type="component" value="Unassembled WGS sequence"/>
</dbReference>
<dbReference type="Pfam" id="PF00899">
    <property type="entry name" value="ThiF"/>
    <property type="match status" value="1"/>
</dbReference>
<dbReference type="GO" id="GO:0019781">
    <property type="term" value="F:NEDD8 activating enzyme activity"/>
    <property type="evidence" value="ECO:0007669"/>
    <property type="project" value="UniProtKB-UniRule"/>
</dbReference>
<evidence type="ECO:0000256" key="2">
    <source>
        <dbReference type="ARBA" id="ARBA00006868"/>
    </source>
</evidence>
<evidence type="ECO:0000256" key="3">
    <source>
        <dbReference type="ARBA" id="ARBA00022786"/>
    </source>
</evidence>
<evidence type="ECO:0000259" key="5">
    <source>
        <dbReference type="Pfam" id="PF00899"/>
    </source>
</evidence>